<feature type="chain" id="PRO_5004233236" evidence="3">
    <location>
        <begin position="24"/>
        <end position="379"/>
    </location>
</feature>
<evidence type="ECO:0000313" key="5">
    <source>
        <dbReference type="EMBL" id="AAZ45656.1"/>
    </source>
</evidence>
<dbReference type="HOGENOM" id="CLU_027128_0_1_4"/>
<dbReference type="PANTHER" id="PTHR30483:SF38">
    <property type="entry name" value="BLR7848 PROTEIN"/>
    <property type="match status" value="1"/>
</dbReference>
<dbReference type="KEGG" id="dar:Daro_0900"/>
<dbReference type="STRING" id="159087.Daro_0900"/>
<dbReference type="InterPro" id="IPR028082">
    <property type="entry name" value="Peripla_BP_I"/>
</dbReference>
<dbReference type="Pfam" id="PF13458">
    <property type="entry name" value="Peripla_BP_6"/>
    <property type="match status" value="1"/>
</dbReference>
<reference evidence="5" key="1">
    <citation type="submission" date="2005-08" db="EMBL/GenBank/DDBJ databases">
        <title>Complete sequence of Dechloromonas aromatica RCB.</title>
        <authorList>
            <person name="Salinero K.K."/>
            <person name="Copeland A."/>
            <person name="Lucas S."/>
            <person name="Lapidus A."/>
            <person name="Barry K."/>
            <person name="Detter J.C."/>
            <person name="Glavina T."/>
            <person name="Hammon N."/>
            <person name="Israni S."/>
            <person name="Pitluck S."/>
            <person name="Di Bartolo G."/>
            <person name="Trong S."/>
            <person name="Schmutz J."/>
            <person name="Larimer F."/>
            <person name="Land M."/>
            <person name="Ivanova N."/>
            <person name="Richardson P."/>
        </authorList>
    </citation>
    <scope>NUCLEOTIDE SEQUENCE</scope>
    <source>
        <strain evidence="5">RCB</strain>
    </source>
</reference>
<feature type="domain" description="Leucine-binding protein" evidence="4">
    <location>
        <begin position="25"/>
        <end position="365"/>
    </location>
</feature>
<organism evidence="5">
    <name type="scientific">Dechloromonas aromatica (strain RCB)</name>
    <dbReference type="NCBI Taxonomy" id="159087"/>
    <lineage>
        <taxon>Bacteria</taxon>
        <taxon>Pseudomonadati</taxon>
        <taxon>Pseudomonadota</taxon>
        <taxon>Betaproteobacteria</taxon>
        <taxon>Rhodocyclales</taxon>
        <taxon>Azonexaceae</taxon>
        <taxon>Dechloromonas</taxon>
    </lineage>
</organism>
<dbReference type="InterPro" id="IPR028081">
    <property type="entry name" value="Leu-bd"/>
</dbReference>
<keyword evidence="2 3" id="KW-0732">Signal</keyword>
<dbReference type="EMBL" id="CP000089">
    <property type="protein sequence ID" value="AAZ45656.1"/>
    <property type="molecule type" value="Genomic_DNA"/>
</dbReference>
<dbReference type="Gene3D" id="3.40.50.2300">
    <property type="match status" value="2"/>
</dbReference>
<evidence type="ECO:0000256" key="3">
    <source>
        <dbReference type="SAM" id="SignalP"/>
    </source>
</evidence>
<gene>
    <name evidence="5" type="ordered locus">Daro_0900</name>
</gene>
<dbReference type="CDD" id="cd06333">
    <property type="entry name" value="PBP1_ABC_RPA1789-like"/>
    <property type="match status" value="1"/>
</dbReference>
<dbReference type="eggNOG" id="COG0683">
    <property type="taxonomic scope" value="Bacteria"/>
</dbReference>
<accession>Q47HM5</accession>
<sequence length="379" mass="40100">MNFTKKFAVVAVSAALLSNVSHADINVGVIFSLTGPAASLGNETRKSIDLMPTTLGKEKVNFIVMDDATDPTNAVKNARKLIGENNVDVLFGPNLTSGGVAIADVANEKKVPLLSQAPIEVAPEKLKWTFRVEPLAEIMVGRCVADMKAKGAKTVAFIGFSDPWGELLLKALNKTAEAAGIKVVAVERFGRTDNSVTAQALKIVTARPDAVFVGGAGTPAVMPHSTLRDRGYTGPVYHSHAVANKDFLRVGGKAIEGARLAVAPVLVAEQLPDTHPNKKSALAFLALLEKKYGPDSRSTFAGASWDGWVILEHALTGAQKTAKPGTDEFREAVRNGLENTKKVVGANGTYTTSATDHGGYDPASAVLIEVSNGKWKYVN</sequence>
<evidence type="ECO:0000256" key="2">
    <source>
        <dbReference type="ARBA" id="ARBA00022729"/>
    </source>
</evidence>
<name>Q47HM5_DECAR</name>
<dbReference type="OrthoDB" id="5290698at2"/>
<protein>
    <submittedName>
        <fullName evidence="5">Amino acid/amide ABC transporter substrate-binding protein, HAAT family</fullName>
    </submittedName>
</protein>
<comment type="similarity">
    <text evidence="1">Belongs to the leucine-binding protein family.</text>
</comment>
<evidence type="ECO:0000256" key="1">
    <source>
        <dbReference type="ARBA" id="ARBA00010062"/>
    </source>
</evidence>
<feature type="signal peptide" evidence="3">
    <location>
        <begin position="1"/>
        <end position="23"/>
    </location>
</feature>
<dbReference type="AlphaFoldDB" id="Q47HM5"/>
<proteinExistence type="inferred from homology"/>
<dbReference type="PANTHER" id="PTHR30483">
    <property type="entry name" value="LEUCINE-SPECIFIC-BINDING PROTEIN"/>
    <property type="match status" value="1"/>
</dbReference>
<dbReference type="InterPro" id="IPR051010">
    <property type="entry name" value="BCAA_transport"/>
</dbReference>
<dbReference type="SUPFAM" id="SSF53822">
    <property type="entry name" value="Periplasmic binding protein-like I"/>
    <property type="match status" value="1"/>
</dbReference>
<evidence type="ECO:0000259" key="4">
    <source>
        <dbReference type="Pfam" id="PF13458"/>
    </source>
</evidence>